<dbReference type="EMBL" id="KN817588">
    <property type="protein sequence ID" value="KJA18487.1"/>
    <property type="molecule type" value="Genomic_DNA"/>
</dbReference>
<feature type="non-terminal residue" evidence="1">
    <location>
        <position position="423"/>
    </location>
</feature>
<sequence length="423" mass="46584">MIAILVRKGICNSKLEKKLLSGGVIALDRMRWQLPASTGHLAIVSIPHGPRRLVISRVYANEKSAGLFLGLMKFTLDERLPEYVAAQDCSGRAGELRGTSLWSLQDRFRKLGTPTALSPRPVYQMPAEQRDHLTSSSGVFSHCNVVVVGGTFKLVERCGIGWHGWSLLARSIASSAFHNSSGQHGASRYLCAEHEAIQKAITDIINLNEDTPSTRLVWVNGPSAIFSIAQSIADSCLSPVTFFFRESADDIHPHYTAFIPTIAYQLCLLVPGARTLVVAAIERDPAIFSRSVCDQLRELILVPFTSLQQSHRLTLSHPAVIIVDYIHLYPAEQQRVITHALLEIIECLPRPVALILFSAPSQEIEHLLNTSQIQKPVTIITVPEILSASAKGSALWFSVSSIVSAIRQVASAFMRHIDIRMFA</sequence>
<accession>A0A0D2KUV9</accession>
<evidence type="ECO:0000313" key="1">
    <source>
        <dbReference type="EMBL" id="KJA18487.1"/>
    </source>
</evidence>
<dbReference type="OrthoDB" id="3043072at2759"/>
<organism evidence="1 2">
    <name type="scientific">Hypholoma sublateritium (strain FD-334 SS-4)</name>
    <dbReference type="NCBI Taxonomy" id="945553"/>
    <lineage>
        <taxon>Eukaryota</taxon>
        <taxon>Fungi</taxon>
        <taxon>Dikarya</taxon>
        <taxon>Basidiomycota</taxon>
        <taxon>Agaricomycotina</taxon>
        <taxon>Agaricomycetes</taxon>
        <taxon>Agaricomycetidae</taxon>
        <taxon>Agaricales</taxon>
        <taxon>Agaricineae</taxon>
        <taxon>Strophariaceae</taxon>
        <taxon>Hypholoma</taxon>
    </lineage>
</organism>
<reference evidence="2" key="1">
    <citation type="submission" date="2014-04" db="EMBL/GenBank/DDBJ databases">
        <title>Evolutionary Origins and Diversification of the Mycorrhizal Mutualists.</title>
        <authorList>
            <consortium name="DOE Joint Genome Institute"/>
            <consortium name="Mycorrhizal Genomics Consortium"/>
            <person name="Kohler A."/>
            <person name="Kuo A."/>
            <person name="Nagy L.G."/>
            <person name="Floudas D."/>
            <person name="Copeland A."/>
            <person name="Barry K.W."/>
            <person name="Cichocki N."/>
            <person name="Veneault-Fourrey C."/>
            <person name="LaButti K."/>
            <person name="Lindquist E.A."/>
            <person name="Lipzen A."/>
            <person name="Lundell T."/>
            <person name="Morin E."/>
            <person name="Murat C."/>
            <person name="Riley R."/>
            <person name="Ohm R."/>
            <person name="Sun H."/>
            <person name="Tunlid A."/>
            <person name="Henrissat B."/>
            <person name="Grigoriev I.V."/>
            <person name="Hibbett D.S."/>
            <person name="Martin F."/>
        </authorList>
    </citation>
    <scope>NUCLEOTIDE SEQUENCE [LARGE SCALE GENOMIC DNA]</scope>
    <source>
        <strain evidence="2">FD-334 SS-4</strain>
    </source>
</reference>
<keyword evidence="2" id="KW-1185">Reference proteome</keyword>
<gene>
    <name evidence="1" type="ORF">HYPSUDRAFT_218167</name>
</gene>
<dbReference type="Proteomes" id="UP000054270">
    <property type="component" value="Unassembled WGS sequence"/>
</dbReference>
<evidence type="ECO:0000313" key="2">
    <source>
        <dbReference type="Proteomes" id="UP000054270"/>
    </source>
</evidence>
<proteinExistence type="predicted"/>
<name>A0A0D2KUV9_HYPSF</name>
<protein>
    <submittedName>
        <fullName evidence="1">Uncharacterized protein</fullName>
    </submittedName>
</protein>
<dbReference type="AlphaFoldDB" id="A0A0D2KUV9"/>